<dbReference type="Proteomes" id="UP001597083">
    <property type="component" value="Unassembled WGS sequence"/>
</dbReference>
<name>A0ABW3CP27_9ACTN</name>
<dbReference type="EMBL" id="JBHTIR010003737">
    <property type="protein sequence ID" value="MFD0855702.1"/>
    <property type="molecule type" value="Genomic_DNA"/>
</dbReference>
<gene>
    <name evidence="1" type="ORF">ACFQ07_25900</name>
</gene>
<feature type="non-terminal residue" evidence="1">
    <location>
        <position position="201"/>
    </location>
</feature>
<protein>
    <submittedName>
        <fullName evidence="1">Uncharacterized protein</fullName>
    </submittedName>
</protein>
<organism evidence="1 2">
    <name type="scientific">Actinomadura adrarensis</name>
    <dbReference type="NCBI Taxonomy" id="1819600"/>
    <lineage>
        <taxon>Bacteria</taxon>
        <taxon>Bacillati</taxon>
        <taxon>Actinomycetota</taxon>
        <taxon>Actinomycetes</taxon>
        <taxon>Streptosporangiales</taxon>
        <taxon>Thermomonosporaceae</taxon>
        <taxon>Actinomadura</taxon>
    </lineage>
</organism>
<keyword evidence="2" id="KW-1185">Reference proteome</keyword>
<evidence type="ECO:0000313" key="2">
    <source>
        <dbReference type="Proteomes" id="UP001597083"/>
    </source>
</evidence>
<proteinExistence type="predicted"/>
<comment type="caution">
    <text evidence="1">The sequence shown here is derived from an EMBL/GenBank/DDBJ whole genome shotgun (WGS) entry which is preliminary data.</text>
</comment>
<evidence type="ECO:0000313" key="1">
    <source>
        <dbReference type="EMBL" id="MFD0855702.1"/>
    </source>
</evidence>
<accession>A0ABW3CP27</accession>
<reference evidence="2" key="1">
    <citation type="journal article" date="2019" name="Int. J. Syst. Evol. Microbiol.">
        <title>The Global Catalogue of Microorganisms (GCM) 10K type strain sequencing project: providing services to taxonomists for standard genome sequencing and annotation.</title>
        <authorList>
            <consortium name="The Broad Institute Genomics Platform"/>
            <consortium name="The Broad Institute Genome Sequencing Center for Infectious Disease"/>
            <person name="Wu L."/>
            <person name="Ma J."/>
        </authorList>
    </citation>
    <scope>NUCLEOTIDE SEQUENCE [LARGE SCALE GENOMIC DNA]</scope>
    <source>
        <strain evidence="2">JCM 31696</strain>
    </source>
</reference>
<sequence length="201" mass="22116">MCDEPIPDKVRDALDRYRRLLDEHGPTWGEDPVAYVREMETNAYLMGAHAFYIACMNLVAARNPDADDAEFEALMAQLEPAEIVREFLDGRVLDNLAALRLTPDGVRLDAHPQAVLVDETSGMNSHPSNAVFRTSLLLDSSRETATTVTVDGERLEIPPRGVRLIAVTTATALTVDGTPVALDSFTRKAWPATLRLRAGFP</sequence>